<dbReference type="RefSeq" id="WP_119648733.1">
    <property type="nucleotide sequence ID" value="NZ_QXFI01000036.1"/>
</dbReference>
<evidence type="ECO:0000313" key="3">
    <source>
        <dbReference type="EMBL" id="TXJ90705.1"/>
    </source>
</evidence>
<evidence type="ECO:0000313" key="4">
    <source>
        <dbReference type="Proteomes" id="UP000266691"/>
    </source>
</evidence>
<sequence length="170" mass="19420">MVVKKTYLSIAVLFMCILGHAQDKSVFQDANELTKETQRVISVVPGQKIDTAYFRTLFLPTAHFTVVGEEDGSFMHETMDLNDFLVTLTDEYYTLGYHEEATGEMIEEYNGIAQIIQSFEGVDSENEKGKGVGSYQLVYSDGRWWIANMIWTMSSDDGKDIPKKYLYQNH</sequence>
<dbReference type="Proteomes" id="UP000321621">
    <property type="component" value="Unassembled WGS sequence"/>
</dbReference>
<organism evidence="2 4">
    <name type="scientific">Flagellimonas pelagia</name>
    <dbReference type="NCBI Taxonomy" id="2306998"/>
    <lineage>
        <taxon>Bacteria</taxon>
        <taxon>Pseudomonadati</taxon>
        <taxon>Bacteroidota</taxon>
        <taxon>Flavobacteriia</taxon>
        <taxon>Flavobacteriales</taxon>
        <taxon>Flavobacteriaceae</taxon>
        <taxon>Flagellimonas</taxon>
    </lineage>
</organism>
<evidence type="ECO:0000256" key="1">
    <source>
        <dbReference type="SAM" id="SignalP"/>
    </source>
</evidence>
<proteinExistence type="predicted"/>
<evidence type="ECO:0000313" key="2">
    <source>
        <dbReference type="EMBL" id="RIV41829.1"/>
    </source>
</evidence>
<accession>A0A3A1NBQ6</accession>
<dbReference type="Gene3D" id="3.10.450.50">
    <property type="match status" value="1"/>
</dbReference>
<evidence type="ECO:0008006" key="6">
    <source>
        <dbReference type="Google" id="ProtNLM"/>
    </source>
</evidence>
<gene>
    <name evidence="2" type="ORF">D2V05_17035</name>
    <name evidence="3" type="ORF">FQ017_16885</name>
</gene>
<name>A0A3A1NBQ6_9FLAO</name>
<feature type="signal peptide" evidence="1">
    <location>
        <begin position="1"/>
        <end position="21"/>
    </location>
</feature>
<dbReference type="OrthoDB" id="8754772at2"/>
<dbReference type="EMBL" id="VNWK01000036">
    <property type="protein sequence ID" value="TXJ90705.1"/>
    <property type="molecule type" value="Genomic_DNA"/>
</dbReference>
<dbReference type="EMBL" id="QXFI01000036">
    <property type="protein sequence ID" value="RIV41829.1"/>
    <property type="molecule type" value="Genomic_DNA"/>
</dbReference>
<dbReference type="InterPro" id="IPR032710">
    <property type="entry name" value="NTF2-like_dom_sf"/>
</dbReference>
<dbReference type="AlphaFoldDB" id="A0A3A1NBQ6"/>
<feature type="chain" id="PRO_5017473587" description="Nuclear transport factor 2 family protein" evidence="1">
    <location>
        <begin position="22"/>
        <end position="170"/>
    </location>
</feature>
<keyword evidence="5" id="KW-1185">Reference proteome</keyword>
<evidence type="ECO:0000313" key="5">
    <source>
        <dbReference type="Proteomes" id="UP000321621"/>
    </source>
</evidence>
<protein>
    <recommendedName>
        <fullName evidence="6">Nuclear transport factor 2 family protein</fullName>
    </recommendedName>
</protein>
<keyword evidence="1" id="KW-0732">Signal</keyword>
<reference evidence="2 4" key="1">
    <citation type="submission" date="2018-08" db="EMBL/GenBank/DDBJ databases">
        <title>Proposal of Muricauda 72 sp.nov. and Muricauda NH166 sp.nov., isolated from seawater.</title>
        <authorList>
            <person name="Cheng H."/>
            <person name="Wu Y.-H."/>
            <person name="Guo L.-L."/>
            <person name="Xu X.-W."/>
        </authorList>
    </citation>
    <scope>NUCLEOTIDE SEQUENCE [LARGE SCALE GENOMIC DNA]</scope>
    <source>
        <strain evidence="2 4">72</strain>
    </source>
</reference>
<dbReference type="Proteomes" id="UP000266691">
    <property type="component" value="Unassembled WGS sequence"/>
</dbReference>
<dbReference type="SUPFAM" id="SSF54427">
    <property type="entry name" value="NTF2-like"/>
    <property type="match status" value="1"/>
</dbReference>
<reference evidence="3 5" key="2">
    <citation type="submission" date="2019-07" db="EMBL/GenBank/DDBJ databases">
        <title>Draft genome of two Muricauda strains isolated from deep sea.</title>
        <authorList>
            <person name="Sun C."/>
        </authorList>
    </citation>
    <scope>NUCLEOTIDE SEQUENCE [LARGE SCALE GENOMIC DNA]</scope>
    <source>
        <strain evidence="3 5">72</strain>
    </source>
</reference>
<comment type="caution">
    <text evidence="2">The sequence shown here is derived from an EMBL/GenBank/DDBJ whole genome shotgun (WGS) entry which is preliminary data.</text>
</comment>